<dbReference type="Gene3D" id="3.40.50.1820">
    <property type="entry name" value="alpha/beta hydrolase"/>
    <property type="match status" value="1"/>
</dbReference>
<accession>A0A365H178</accession>
<dbReference type="InterPro" id="IPR002018">
    <property type="entry name" value="CarbesteraseB"/>
</dbReference>
<dbReference type="PROSITE" id="PS00122">
    <property type="entry name" value="CARBOXYLESTERASE_B_1"/>
    <property type="match status" value="1"/>
</dbReference>
<feature type="chain" id="PRO_5016483049" description="Carboxylic ester hydrolase" evidence="3">
    <location>
        <begin position="44"/>
        <end position="556"/>
    </location>
</feature>
<dbReference type="InterPro" id="IPR029058">
    <property type="entry name" value="AB_hydrolase_fold"/>
</dbReference>
<dbReference type="EC" id="3.1.1.-" evidence="3"/>
<comment type="caution">
    <text evidence="6">The sequence shown here is derived from an EMBL/GenBank/DDBJ whole genome shotgun (WGS) entry which is preliminary data.</text>
</comment>
<feature type="domain" description="Carboxylesterase type B" evidence="5">
    <location>
        <begin position="53"/>
        <end position="551"/>
    </location>
</feature>
<reference evidence="6 7" key="1">
    <citation type="submission" date="2018-06" db="EMBL/GenBank/DDBJ databases">
        <title>Actinomadura craniellae sp. nov. isolated from marine sponge Craniella sp.</title>
        <authorList>
            <person name="Li L."/>
            <person name="Xu Q.H."/>
            <person name="Lin H.W."/>
            <person name="Lu Y.H."/>
        </authorList>
    </citation>
    <scope>NUCLEOTIDE SEQUENCE [LARGE SCALE GENOMIC DNA]</scope>
    <source>
        <strain evidence="6 7">LHW63021</strain>
    </source>
</reference>
<name>A0A365H178_9ACTN</name>
<evidence type="ECO:0000313" key="6">
    <source>
        <dbReference type="EMBL" id="RAY12831.1"/>
    </source>
</evidence>
<keyword evidence="3" id="KW-0732">Signal</keyword>
<dbReference type="Proteomes" id="UP000251891">
    <property type="component" value="Unassembled WGS sequence"/>
</dbReference>
<feature type="signal peptide" evidence="3">
    <location>
        <begin position="1"/>
        <end position="43"/>
    </location>
</feature>
<evidence type="ECO:0000259" key="5">
    <source>
        <dbReference type="Pfam" id="PF00135"/>
    </source>
</evidence>
<dbReference type="PANTHER" id="PTHR11559">
    <property type="entry name" value="CARBOXYLESTERASE"/>
    <property type="match status" value="1"/>
</dbReference>
<dbReference type="AlphaFoldDB" id="A0A365H178"/>
<keyword evidence="2 3" id="KW-0378">Hydrolase</keyword>
<organism evidence="6 7">
    <name type="scientific">Actinomadura craniellae</name>
    <dbReference type="NCBI Taxonomy" id="2231787"/>
    <lineage>
        <taxon>Bacteria</taxon>
        <taxon>Bacillati</taxon>
        <taxon>Actinomycetota</taxon>
        <taxon>Actinomycetes</taxon>
        <taxon>Streptosporangiales</taxon>
        <taxon>Thermomonosporaceae</taxon>
        <taxon>Actinomadura</taxon>
    </lineage>
</organism>
<dbReference type="Pfam" id="PF00135">
    <property type="entry name" value="COesterase"/>
    <property type="match status" value="1"/>
</dbReference>
<evidence type="ECO:0000256" key="2">
    <source>
        <dbReference type="ARBA" id="ARBA00022801"/>
    </source>
</evidence>
<protein>
    <recommendedName>
        <fullName evidence="3">Carboxylic ester hydrolase</fullName>
        <ecNumber evidence="3">3.1.1.-</ecNumber>
    </recommendedName>
</protein>
<dbReference type="InterPro" id="IPR050309">
    <property type="entry name" value="Type-B_Carboxylest/Lipase"/>
</dbReference>
<dbReference type="EMBL" id="QLYX01000011">
    <property type="protein sequence ID" value="RAY12831.1"/>
    <property type="molecule type" value="Genomic_DNA"/>
</dbReference>
<feature type="region of interest" description="Disordered" evidence="4">
    <location>
        <begin position="98"/>
        <end position="117"/>
    </location>
</feature>
<dbReference type="SUPFAM" id="SSF53474">
    <property type="entry name" value="alpha/beta-Hydrolases"/>
    <property type="match status" value="1"/>
</dbReference>
<evidence type="ECO:0000313" key="7">
    <source>
        <dbReference type="Proteomes" id="UP000251891"/>
    </source>
</evidence>
<evidence type="ECO:0000256" key="4">
    <source>
        <dbReference type="SAM" id="MobiDB-lite"/>
    </source>
</evidence>
<dbReference type="GO" id="GO:0016787">
    <property type="term" value="F:hydrolase activity"/>
    <property type="evidence" value="ECO:0007669"/>
    <property type="project" value="UniProtKB-KW"/>
</dbReference>
<evidence type="ECO:0000256" key="3">
    <source>
        <dbReference type="RuleBase" id="RU361235"/>
    </source>
</evidence>
<sequence length="556" mass="59537">MLCALGRPPDSTRKRGSMRPVRIALLTSVLSVLSMAAAVPAVAHTKPPESGSSAVVRTDKGTVRGLVREDHRLFQGIPYAKPPVGKLRWTEPRPADPWRGVLDGTAPRSQCAQPAPAYGGTATYEEDCLYLNVTTPDRRDRHGKGHARLPVMVWLHGGGNTTGNGSSYNGAKLAVDGNVVVVTIHYRLGALGWLAHPAFEAGDQRRYQAGNYGLLDQQAALRWVQRNITAFGGDPRNVTLFGESAGSADTCANLASPPARGLFHKAIPQSGTCASPSHTAPTAEANAQNFAGAVGCGEETTPAGTAACLRALPAKTLVDTFLSTGMGAGPVTGGDHVLPLRPRDALEQGKLHRVPIMHGNTLDEMRVYVAGTYPRPITVAQYEQIVRTTYGANADKVLARYPAADYPDLRIGLATMQTHFGGGLSSCLTQTGFKLFEKTGVPVYAYQFADRNAPPLIEVPDYEEGAQHATELTYLFPGLLGELDAKQQRLSDAMVGYWTSFAHTGRPKAHGAPRWPAYRSTGDVLSLAPGERGTDGIRLVDTYEQSNCAFWESLTT</sequence>
<keyword evidence="7" id="KW-1185">Reference proteome</keyword>
<proteinExistence type="inferred from homology"/>
<dbReference type="InterPro" id="IPR019826">
    <property type="entry name" value="Carboxylesterase_B_AS"/>
</dbReference>
<gene>
    <name evidence="6" type="ORF">DPM19_22695</name>
</gene>
<comment type="similarity">
    <text evidence="1 3">Belongs to the type-B carboxylesterase/lipase family.</text>
</comment>
<evidence type="ECO:0000256" key="1">
    <source>
        <dbReference type="ARBA" id="ARBA00005964"/>
    </source>
</evidence>